<dbReference type="PANTHER" id="PTHR24173:SF74">
    <property type="entry name" value="ANKYRIN REPEAT DOMAIN-CONTAINING PROTEIN 16"/>
    <property type="match status" value="1"/>
</dbReference>
<dbReference type="SMART" id="SM00248">
    <property type="entry name" value="ANK"/>
    <property type="match status" value="1"/>
</dbReference>
<evidence type="ECO:0000313" key="5">
    <source>
        <dbReference type="Proteomes" id="UP000319931"/>
    </source>
</evidence>
<dbReference type="EMBL" id="RCZC01000001">
    <property type="protein sequence ID" value="TPG56724.1"/>
    <property type="molecule type" value="Genomic_DNA"/>
</dbReference>
<dbReference type="InterPro" id="IPR036770">
    <property type="entry name" value="Ankyrin_rpt-contain_sf"/>
</dbReference>
<dbReference type="PANTHER" id="PTHR24173">
    <property type="entry name" value="ANKYRIN REPEAT CONTAINING"/>
    <property type="match status" value="1"/>
</dbReference>
<feature type="repeat" description="ANK" evidence="3">
    <location>
        <begin position="28"/>
        <end position="60"/>
    </location>
</feature>
<gene>
    <name evidence="4" type="ORF">EAH76_02880</name>
</gene>
<accession>A0A502G4M8</accession>
<evidence type="ECO:0000256" key="2">
    <source>
        <dbReference type="ARBA" id="ARBA00023043"/>
    </source>
</evidence>
<dbReference type="OrthoDB" id="671583at2"/>
<organism evidence="4 5">
    <name type="scientific">Sphingomonas glacialis</name>
    <dbReference type="NCBI Taxonomy" id="658225"/>
    <lineage>
        <taxon>Bacteria</taxon>
        <taxon>Pseudomonadati</taxon>
        <taxon>Pseudomonadota</taxon>
        <taxon>Alphaproteobacteria</taxon>
        <taxon>Sphingomonadales</taxon>
        <taxon>Sphingomonadaceae</taxon>
        <taxon>Sphingomonas</taxon>
    </lineage>
</organism>
<dbReference type="SUPFAM" id="SSF48403">
    <property type="entry name" value="Ankyrin repeat"/>
    <property type="match status" value="1"/>
</dbReference>
<keyword evidence="1" id="KW-0677">Repeat</keyword>
<evidence type="ECO:0000313" key="4">
    <source>
        <dbReference type="EMBL" id="TPG56724.1"/>
    </source>
</evidence>
<protein>
    <submittedName>
        <fullName evidence="4">Ankyrin repeat domain-containing protein</fullName>
    </submittedName>
</protein>
<dbReference type="AlphaFoldDB" id="A0A502G4M8"/>
<dbReference type="PROSITE" id="PS50297">
    <property type="entry name" value="ANK_REP_REGION"/>
    <property type="match status" value="1"/>
</dbReference>
<keyword evidence="5" id="KW-1185">Reference proteome</keyword>
<evidence type="ECO:0000256" key="3">
    <source>
        <dbReference type="PROSITE-ProRule" id="PRU00023"/>
    </source>
</evidence>
<evidence type="ECO:0000256" key="1">
    <source>
        <dbReference type="ARBA" id="ARBA00022737"/>
    </source>
</evidence>
<proteinExistence type="predicted"/>
<dbReference type="Proteomes" id="UP000319931">
    <property type="component" value="Unassembled WGS sequence"/>
</dbReference>
<dbReference type="Gene3D" id="1.25.40.20">
    <property type="entry name" value="Ankyrin repeat-containing domain"/>
    <property type="match status" value="1"/>
</dbReference>
<dbReference type="InterPro" id="IPR002110">
    <property type="entry name" value="Ankyrin_rpt"/>
</dbReference>
<dbReference type="PROSITE" id="PS50088">
    <property type="entry name" value="ANK_REPEAT"/>
    <property type="match status" value="1"/>
</dbReference>
<reference evidence="4 5" key="1">
    <citation type="journal article" date="2019" name="Environ. Microbiol.">
        <title>Species interactions and distinct microbial communities in high Arctic permafrost affected cryosols are associated with the CH4 and CO2 gas fluxes.</title>
        <authorList>
            <person name="Altshuler I."/>
            <person name="Hamel J."/>
            <person name="Turney S."/>
            <person name="Magnuson E."/>
            <person name="Levesque R."/>
            <person name="Greer C."/>
            <person name="Whyte L.G."/>
        </authorList>
    </citation>
    <scope>NUCLEOTIDE SEQUENCE [LARGE SCALE GENOMIC DNA]</scope>
    <source>
        <strain evidence="4 5">E6.1</strain>
    </source>
</reference>
<dbReference type="Pfam" id="PF12796">
    <property type="entry name" value="Ank_2"/>
    <property type="match status" value="1"/>
</dbReference>
<sequence length="110" mass="11150">MGGAFKGYADIASLLLDAGADPNQRNHAGQTALMNAVMFGHAEIVEMLLAAGGDVELSDAVGNSAASIAAAQTNSAMADLVKRATGDAKQFADATVHKANESDCTSGRLQ</sequence>
<comment type="caution">
    <text evidence="4">The sequence shown here is derived from an EMBL/GenBank/DDBJ whole genome shotgun (WGS) entry which is preliminary data.</text>
</comment>
<keyword evidence="2 3" id="KW-0040">ANK repeat</keyword>
<name>A0A502G4M8_9SPHN</name>